<dbReference type="SUPFAM" id="SSF52540">
    <property type="entry name" value="P-loop containing nucleoside triphosphate hydrolases"/>
    <property type="match status" value="1"/>
</dbReference>
<dbReference type="AlphaFoldDB" id="C6LFA3"/>
<dbReference type="Pfam" id="PF13635">
    <property type="entry name" value="DUF4143"/>
    <property type="match status" value="1"/>
</dbReference>
<evidence type="ECO:0000259" key="1">
    <source>
        <dbReference type="Pfam" id="PF13173"/>
    </source>
</evidence>
<gene>
    <name evidence="3" type="ORF">BRYFOR_07305</name>
</gene>
<accession>C6LFA3</accession>
<organism evidence="3 4">
    <name type="scientific">Marvinbryantia formatexigens DSM 14469</name>
    <dbReference type="NCBI Taxonomy" id="478749"/>
    <lineage>
        <taxon>Bacteria</taxon>
        <taxon>Bacillati</taxon>
        <taxon>Bacillota</taxon>
        <taxon>Clostridia</taxon>
        <taxon>Lachnospirales</taxon>
        <taxon>Lachnospiraceae</taxon>
        <taxon>Marvinbryantia</taxon>
    </lineage>
</organism>
<dbReference type="InterPro" id="IPR027417">
    <property type="entry name" value="P-loop_NTPase"/>
</dbReference>
<keyword evidence="4" id="KW-1185">Reference proteome</keyword>
<dbReference type="EMBL" id="ACCL02000009">
    <property type="protein sequence ID" value="EET60842.1"/>
    <property type="molecule type" value="Genomic_DNA"/>
</dbReference>
<name>C6LFA3_9FIRM</name>
<dbReference type="eggNOG" id="COG1373">
    <property type="taxonomic scope" value="Bacteria"/>
</dbReference>
<proteinExistence type="predicted"/>
<sequence>MFNINYRLFQQKAQMNSYLFLCLTCLNPPAKIRLYLILAGGGFIVNYIKRDLEDKILSLSKEYSCLLITGPRQVGKTTVLRRLMTPERNYVTLDDLEERRMAKNDPALFLQVHDIPIFIDEVQYAPELFSYIKIAIDNGAAPGSFWLTGSQAFKMMELAQESLAGRVAILHMPGLSQHEIYGSGQNMPFTVDLTALKMRKSIGAPVNMDGIYERIWKGSLPGYVSGKFTDRNVFYSSYVQTYIDRDVSELVALVDKLQFQDFIRAAACRVGQMLNIHDIAQDVGVSDDTARRWLQVLEKSDIIFYLRPYSNNLLKRTIKTPKMYFFDTGLVSYLTRYTSPEILQNGAINGAILENYVVSEIIKTYHNAAQDCLLWYYRDKSSNEIDMVIENNGQLHPLEIKRSVNPGSELVGAFSVLDKGSVPRGKGALICMRPELSAINADNYTVPVWMI</sequence>
<dbReference type="InterPro" id="IPR041682">
    <property type="entry name" value="AAA_14"/>
</dbReference>
<evidence type="ECO:0000259" key="2">
    <source>
        <dbReference type="Pfam" id="PF13635"/>
    </source>
</evidence>
<feature type="domain" description="DUF4143" evidence="2">
    <location>
        <begin position="244"/>
        <end position="403"/>
    </location>
</feature>
<feature type="domain" description="AAA" evidence="1">
    <location>
        <begin position="65"/>
        <end position="180"/>
    </location>
</feature>
<evidence type="ECO:0000313" key="3">
    <source>
        <dbReference type="EMBL" id="EET60842.1"/>
    </source>
</evidence>
<evidence type="ECO:0000313" key="4">
    <source>
        <dbReference type="Proteomes" id="UP000005561"/>
    </source>
</evidence>
<evidence type="ECO:0008006" key="5">
    <source>
        <dbReference type="Google" id="ProtNLM"/>
    </source>
</evidence>
<dbReference type="Pfam" id="PF13173">
    <property type="entry name" value="AAA_14"/>
    <property type="match status" value="1"/>
</dbReference>
<dbReference type="Proteomes" id="UP000005561">
    <property type="component" value="Unassembled WGS sequence"/>
</dbReference>
<dbReference type="PANTHER" id="PTHR43566:SF2">
    <property type="entry name" value="DUF4143 DOMAIN-CONTAINING PROTEIN"/>
    <property type="match status" value="1"/>
</dbReference>
<reference evidence="3" key="1">
    <citation type="submission" date="2009-07" db="EMBL/GenBank/DDBJ databases">
        <authorList>
            <person name="Weinstock G."/>
            <person name="Sodergren E."/>
            <person name="Clifton S."/>
            <person name="Fulton L."/>
            <person name="Fulton B."/>
            <person name="Courtney L."/>
            <person name="Fronick C."/>
            <person name="Harrison M."/>
            <person name="Strong C."/>
            <person name="Farmer C."/>
            <person name="Delahaunty K."/>
            <person name="Markovic C."/>
            <person name="Hall O."/>
            <person name="Minx P."/>
            <person name="Tomlinson C."/>
            <person name="Mitreva M."/>
            <person name="Nelson J."/>
            <person name="Hou S."/>
            <person name="Wollam A."/>
            <person name="Pepin K.H."/>
            <person name="Johnson M."/>
            <person name="Bhonagiri V."/>
            <person name="Nash W.E."/>
            <person name="Warren W."/>
            <person name="Chinwalla A."/>
            <person name="Mardis E.R."/>
            <person name="Wilson R.K."/>
        </authorList>
    </citation>
    <scope>NUCLEOTIDE SEQUENCE [LARGE SCALE GENOMIC DNA]</scope>
    <source>
        <strain evidence="3">DSM 14469</strain>
    </source>
</reference>
<dbReference type="InterPro" id="IPR025420">
    <property type="entry name" value="DUF4143"/>
</dbReference>
<dbReference type="PANTHER" id="PTHR43566">
    <property type="entry name" value="CONSERVED PROTEIN"/>
    <property type="match status" value="1"/>
</dbReference>
<protein>
    <recommendedName>
        <fullName evidence="5">ATPase</fullName>
    </recommendedName>
</protein>
<dbReference type="STRING" id="168384.SAMN05660368_04032"/>
<comment type="caution">
    <text evidence="3">The sequence shown here is derived from an EMBL/GenBank/DDBJ whole genome shotgun (WGS) entry which is preliminary data.</text>
</comment>